<comment type="caution">
    <text evidence="2">The sequence shown here is derived from an EMBL/GenBank/DDBJ whole genome shotgun (WGS) entry which is preliminary data.</text>
</comment>
<feature type="compositionally biased region" description="Basic and acidic residues" evidence="1">
    <location>
        <begin position="70"/>
        <end position="84"/>
    </location>
</feature>
<protein>
    <submittedName>
        <fullName evidence="2">Uncharacterized protein</fullName>
    </submittedName>
</protein>
<sequence length="205" mass="23883">MRLASRECTASSSVLRNNCMMLAARGRPIIVEWERDARHSAGLSRSVTHRYVTERYTFHKILFSAYNRRESGRRHVDTTTRRPDDDDQEKSAAGARVTRDRGIEGIPLCTSRKYDHRKLNQPGNPKRNRESANSSRRAHEHGCGLSQNDADTKTLYNGLEERRHRERQLERRKSSLDAKIAFKSHYARLMQRLHDGCIDLRPELW</sequence>
<evidence type="ECO:0000313" key="2">
    <source>
        <dbReference type="EMBL" id="GBP07221.1"/>
    </source>
</evidence>
<keyword evidence="3" id="KW-1185">Reference proteome</keyword>
<name>A0A4C1T1S2_EUMVA</name>
<dbReference type="Proteomes" id="UP000299102">
    <property type="component" value="Unassembled WGS sequence"/>
</dbReference>
<reference evidence="2 3" key="1">
    <citation type="journal article" date="2019" name="Commun. Biol.">
        <title>The bagworm genome reveals a unique fibroin gene that provides high tensile strength.</title>
        <authorList>
            <person name="Kono N."/>
            <person name="Nakamura H."/>
            <person name="Ohtoshi R."/>
            <person name="Tomita M."/>
            <person name="Numata K."/>
            <person name="Arakawa K."/>
        </authorList>
    </citation>
    <scope>NUCLEOTIDE SEQUENCE [LARGE SCALE GENOMIC DNA]</scope>
</reference>
<evidence type="ECO:0000313" key="3">
    <source>
        <dbReference type="Proteomes" id="UP000299102"/>
    </source>
</evidence>
<feature type="region of interest" description="Disordered" evidence="1">
    <location>
        <begin position="70"/>
        <end position="152"/>
    </location>
</feature>
<accession>A0A4C1T1S2</accession>
<gene>
    <name evidence="2" type="ORF">EVAR_92108_1</name>
</gene>
<proteinExistence type="predicted"/>
<dbReference type="EMBL" id="BGZK01000025">
    <property type="protein sequence ID" value="GBP07221.1"/>
    <property type="molecule type" value="Genomic_DNA"/>
</dbReference>
<evidence type="ECO:0000256" key="1">
    <source>
        <dbReference type="SAM" id="MobiDB-lite"/>
    </source>
</evidence>
<organism evidence="2 3">
    <name type="scientific">Eumeta variegata</name>
    <name type="common">Bagworm moth</name>
    <name type="synonym">Eumeta japonica</name>
    <dbReference type="NCBI Taxonomy" id="151549"/>
    <lineage>
        <taxon>Eukaryota</taxon>
        <taxon>Metazoa</taxon>
        <taxon>Ecdysozoa</taxon>
        <taxon>Arthropoda</taxon>
        <taxon>Hexapoda</taxon>
        <taxon>Insecta</taxon>
        <taxon>Pterygota</taxon>
        <taxon>Neoptera</taxon>
        <taxon>Endopterygota</taxon>
        <taxon>Lepidoptera</taxon>
        <taxon>Glossata</taxon>
        <taxon>Ditrysia</taxon>
        <taxon>Tineoidea</taxon>
        <taxon>Psychidae</taxon>
        <taxon>Oiketicinae</taxon>
        <taxon>Eumeta</taxon>
    </lineage>
</organism>
<dbReference type="AlphaFoldDB" id="A0A4C1T1S2"/>